<comment type="similarity">
    <text evidence="1">Belongs to the short-chain dehydrogenases/reductases (SDR) family.</text>
</comment>
<dbReference type="GO" id="GO:0050085">
    <property type="term" value="F:mannitol 2-dehydrogenase (NADP+) activity"/>
    <property type="evidence" value="ECO:0007669"/>
    <property type="project" value="UniProtKB-ARBA"/>
</dbReference>
<dbReference type="PRINTS" id="PR00080">
    <property type="entry name" value="SDRFAMILY"/>
</dbReference>
<name>A0A0C3QH82_9AGAM</name>
<evidence type="ECO:0000256" key="2">
    <source>
        <dbReference type="ARBA" id="ARBA00022857"/>
    </source>
</evidence>
<evidence type="ECO:0000256" key="1">
    <source>
        <dbReference type="ARBA" id="ARBA00006484"/>
    </source>
</evidence>
<dbReference type="PANTHER" id="PTHR43008:SF4">
    <property type="entry name" value="CHAIN DEHYDROGENASE, PUTATIVE (AFU_ORTHOLOGUE AFUA_4G08710)-RELATED"/>
    <property type="match status" value="1"/>
</dbReference>
<evidence type="ECO:0000256" key="3">
    <source>
        <dbReference type="ARBA" id="ARBA00023002"/>
    </source>
</evidence>
<organism evidence="4 5">
    <name type="scientific">Tulasnella calospora MUT 4182</name>
    <dbReference type="NCBI Taxonomy" id="1051891"/>
    <lineage>
        <taxon>Eukaryota</taxon>
        <taxon>Fungi</taxon>
        <taxon>Dikarya</taxon>
        <taxon>Basidiomycota</taxon>
        <taxon>Agaricomycotina</taxon>
        <taxon>Agaricomycetes</taxon>
        <taxon>Cantharellales</taxon>
        <taxon>Tulasnellaceae</taxon>
        <taxon>Tulasnella</taxon>
    </lineage>
</organism>
<keyword evidence="2" id="KW-0521">NADP</keyword>
<dbReference type="AlphaFoldDB" id="A0A0C3QH82"/>
<accession>A0A0C3QH82</accession>
<proteinExistence type="inferred from homology"/>
<reference evidence="5" key="2">
    <citation type="submission" date="2015-01" db="EMBL/GenBank/DDBJ databases">
        <title>Evolutionary Origins and Diversification of the Mycorrhizal Mutualists.</title>
        <authorList>
            <consortium name="DOE Joint Genome Institute"/>
            <consortium name="Mycorrhizal Genomics Consortium"/>
            <person name="Kohler A."/>
            <person name="Kuo A."/>
            <person name="Nagy L.G."/>
            <person name="Floudas D."/>
            <person name="Copeland A."/>
            <person name="Barry K.W."/>
            <person name="Cichocki N."/>
            <person name="Veneault-Fourrey C."/>
            <person name="LaButti K."/>
            <person name="Lindquist E.A."/>
            <person name="Lipzen A."/>
            <person name="Lundell T."/>
            <person name="Morin E."/>
            <person name="Murat C."/>
            <person name="Riley R."/>
            <person name="Ohm R."/>
            <person name="Sun H."/>
            <person name="Tunlid A."/>
            <person name="Henrissat B."/>
            <person name="Grigoriev I.V."/>
            <person name="Hibbett D.S."/>
            <person name="Martin F."/>
        </authorList>
    </citation>
    <scope>NUCLEOTIDE SEQUENCE [LARGE SCALE GENOMIC DNA]</scope>
    <source>
        <strain evidence="5">MUT 4182</strain>
    </source>
</reference>
<dbReference type="OrthoDB" id="5325318at2759"/>
<dbReference type="InterPro" id="IPR020904">
    <property type="entry name" value="Sc_DH/Rdtase_CS"/>
</dbReference>
<dbReference type="HOGENOM" id="CLU_010194_1_1_1"/>
<dbReference type="FunFam" id="3.40.50.720:FF:000090">
    <property type="entry name" value="NADP-dependent mannitol dehydrogenase"/>
    <property type="match status" value="1"/>
</dbReference>
<dbReference type="SUPFAM" id="SSF51735">
    <property type="entry name" value="NAD(P)-binding Rossmann-fold domains"/>
    <property type="match status" value="1"/>
</dbReference>
<keyword evidence="3" id="KW-0560">Oxidoreductase</keyword>
<dbReference type="PROSITE" id="PS00061">
    <property type="entry name" value="ADH_SHORT"/>
    <property type="match status" value="1"/>
</dbReference>
<dbReference type="GO" id="GO:0050664">
    <property type="term" value="F:oxidoreductase activity, acting on NAD(P)H, oxygen as acceptor"/>
    <property type="evidence" value="ECO:0007669"/>
    <property type="project" value="TreeGrafter"/>
</dbReference>
<dbReference type="STRING" id="1051891.A0A0C3QH82"/>
<dbReference type="Gene3D" id="3.40.50.720">
    <property type="entry name" value="NAD(P)-binding Rossmann-like Domain"/>
    <property type="match status" value="1"/>
</dbReference>
<dbReference type="PANTHER" id="PTHR43008">
    <property type="entry name" value="BENZIL REDUCTASE"/>
    <property type="match status" value="1"/>
</dbReference>
<dbReference type="InterPro" id="IPR036291">
    <property type="entry name" value="NAD(P)-bd_dom_sf"/>
</dbReference>
<dbReference type="Proteomes" id="UP000054248">
    <property type="component" value="Unassembled WGS sequence"/>
</dbReference>
<gene>
    <name evidence="4" type="ORF">M407DRAFT_94541</name>
</gene>
<dbReference type="Pfam" id="PF13561">
    <property type="entry name" value="adh_short_C2"/>
    <property type="match status" value="1"/>
</dbReference>
<reference evidence="4 5" key="1">
    <citation type="submission" date="2014-04" db="EMBL/GenBank/DDBJ databases">
        <authorList>
            <consortium name="DOE Joint Genome Institute"/>
            <person name="Kuo A."/>
            <person name="Girlanda M."/>
            <person name="Perotto S."/>
            <person name="Kohler A."/>
            <person name="Nagy L.G."/>
            <person name="Floudas D."/>
            <person name="Copeland A."/>
            <person name="Barry K.W."/>
            <person name="Cichocki N."/>
            <person name="Veneault-Fourrey C."/>
            <person name="LaButti K."/>
            <person name="Lindquist E.A."/>
            <person name="Lipzen A."/>
            <person name="Lundell T."/>
            <person name="Morin E."/>
            <person name="Murat C."/>
            <person name="Sun H."/>
            <person name="Tunlid A."/>
            <person name="Henrissat B."/>
            <person name="Grigoriev I.V."/>
            <person name="Hibbett D.S."/>
            <person name="Martin F."/>
            <person name="Nordberg H.P."/>
            <person name="Cantor M.N."/>
            <person name="Hua S.X."/>
        </authorList>
    </citation>
    <scope>NUCLEOTIDE SEQUENCE [LARGE SCALE GENOMIC DNA]</scope>
    <source>
        <strain evidence="4 5">MUT 4182</strain>
    </source>
</reference>
<evidence type="ECO:0000313" key="4">
    <source>
        <dbReference type="EMBL" id="KIO25059.1"/>
    </source>
</evidence>
<dbReference type="GO" id="GO:0044281">
    <property type="term" value="P:small molecule metabolic process"/>
    <property type="evidence" value="ECO:0007669"/>
    <property type="project" value="UniProtKB-ARBA"/>
</dbReference>
<sequence length="267" mass="28708">MSQDPANASANILDRFSMKGKVVVATGGARGLGYEMIRGFCQAGATAIGILDVLEDLGAESIGSLKSEFGVQASFYKVDVRDYNAVEQALDSIAKEYGSIDVMLCAAGVVDNIPAEDYPIDKFVRVMEINLNGVYYAARAAGKHMIAQGKGGSVIAIASMSGHIVNWPQPQCAYNASKAAVIQLCKSLATEWAQHRIRVNTISPGYMDTALNKKFNPEMKAQWREKTPQGRLGQMEELNGIALYLASDASTFTTGSDILVDGGYTCW</sequence>
<dbReference type="GO" id="GO:0005975">
    <property type="term" value="P:carbohydrate metabolic process"/>
    <property type="evidence" value="ECO:0007669"/>
    <property type="project" value="UniProtKB-ARBA"/>
</dbReference>
<protein>
    <submittedName>
        <fullName evidence="4">Uncharacterized protein</fullName>
    </submittedName>
</protein>
<evidence type="ECO:0000313" key="5">
    <source>
        <dbReference type="Proteomes" id="UP000054248"/>
    </source>
</evidence>
<keyword evidence="5" id="KW-1185">Reference proteome</keyword>
<dbReference type="PRINTS" id="PR00081">
    <property type="entry name" value="GDHRDH"/>
</dbReference>
<dbReference type="EMBL" id="KN823049">
    <property type="protein sequence ID" value="KIO25059.1"/>
    <property type="molecule type" value="Genomic_DNA"/>
</dbReference>
<dbReference type="InterPro" id="IPR002347">
    <property type="entry name" value="SDR_fam"/>
</dbReference>